<feature type="binding site" evidence="1">
    <location>
        <position position="61"/>
    </location>
    <ligand>
        <name>Zn(2+)</name>
        <dbReference type="ChEBI" id="CHEBI:29105"/>
    </ligand>
</feature>
<feature type="binding site" evidence="1">
    <location>
        <position position="22"/>
    </location>
    <ligand>
        <name>Zn(2+)</name>
        <dbReference type="ChEBI" id="CHEBI:29105"/>
    </ligand>
</feature>
<proteinExistence type="predicted"/>
<organism evidence="3 4">
    <name type="scientific">Pieris macdunnoughi</name>
    <dbReference type="NCBI Taxonomy" id="345717"/>
    <lineage>
        <taxon>Eukaryota</taxon>
        <taxon>Metazoa</taxon>
        <taxon>Ecdysozoa</taxon>
        <taxon>Arthropoda</taxon>
        <taxon>Hexapoda</taxon>
        <taxon>Insecta</taxon>
        <taxon>Pterygota</taxon>
        <taxon>Neoptera</taxon>
        <taxon>Endopterygota</taxon>
        <taxon>Lepidoptera</taxon>
        <taxon>Glossata</taxon>
        <taxon>Ditrysia</taxon>
        <taxon>Papilionoidea</taxon>
        <taxon>Pieridae</taxon>
        <taxon>Pierinae</taxon>
        <taxon>Pieris</taxon>
    </lineage>
</organism>
<keyword evidence="1" id="KW-0862">Zinc</keyword>
<comment type="caution">
    <text evidence="3">The sequence shown here is derived from an EMBL/GenBank/DDBJ whole genome shotgun (WGS) entry which is preliminary data.</text>
</comment>
<dbReference type="AlphaFoldDB" id="A0A821VW32"/>
<dbReference type="SMART" id="SM00868">
    <property type="entry name" value="zf-AD"/>
    <property type="match status" value="1"/>
</dbReference>
<feature type="binding site" evidence="1">
    <location>
        <position position="19"/>
    </location>
    <ligand>
        <name>Zn(2+)</name>
        <dbReference type="ChEBI" id="CHEBI:29105"/>
    </ligand>
</feature>
<sequence>MFCFVVYKIEVDPKLFITCRLCLDEMGQYQIVPNVRTQIKFCFDIDVDPLDGLPQLICKKCETILSDFHEKKKTYQEKQLGLKKTQSPLQQQDTVSSTQSTIPETKTQQTFELTLKKKPKSLETNLNESFEIKNDTKTVRSWRKNYNKYFACRLCEVVYKNKQILITHMEKHSALLQKYGRILKKCKIQLPKIDKKTNFVSSDVMVVMGEDQILLNKYDQYRVVYLKKTSGLQEKKNSSESSDDDIITKGKRKRLRLVSQSSNETVVLEDPKIMMN</sequence>
<gene>
    <name evidence="3" type="ORF">PMACD_LOCUS12570</name>
</gene>
<dbReference type="SUPFAM" id="SSF57716">
    <property type="entry name" value="Glucocorticoid receptor-like (DNA-binding domain)"/>
    <property type="match status" value="1"/>
</dbReference>
<evidence type="ECO:0000256" key="1">
    <source>
        <dbReference type="PROSITE-ProRule" id="PRU01263"/>
    </source>
</evidence>
<evidence type="ECO:0000259" key="2">
    <source>
        <dbReference type="PROSITE" id="PS51915"/>
    </source>
</evidence>
<dbReference type="EMBL" id="CAJOBZ010000049">
    <property type="protein sequence ID" value="CAF4915826.1"/>
    <property type="molecule type" value="Genomic_DNA"/>
</dbReference>
<dbReference type="PROSITE" id="PS00028">
    <property type="entry name" value="ZINC_FINGER_C2H2_1"/>
    <property type="match status" value="1"/>
</dbReference>
<name>A0A821VW32_9NEOP</name>
<dbReference type="OrthoDB" id="7764603at2759"/>
<dbReference type="GO" id="GO:0008270">
    <property type="term" value="F:zinc ion binding"/>
    <property type="evidence" value="ECO:0007669"/>
    <property type="project" value="UniProtKB-UniRule"/>
</dbReference>
<evidence type="ECO:0000313" key="4">
    <source>
        <dbReference type="Proteomes" id="UP000663880"/>
    </source>
</evidence>
<evidence type="ECO:0000313" key="3">
    <source>
        <dbReference type="EMBL" id="CAF4915826.1"/>
    </source>
</evidence>
<keyword evidence="4" id="KW-1185">Reference proteome</keyword>
<feature type="binding site" evidence="1">
    <location>
        <position position="58"/>
    </location>
    <ligand>
        <name>Zn(2+)</name>
        <dbReference type="ChEBI" id="CHEBI:29105"/>
    </ligand>
</feature>
<feature type="domain" description="ZAD" evidence="2">
    <location>
        <begin position="17"/>
        <end position="85"/>
    </location>
</feature>
<protein>
    <recommendedName>
        <fullName evidence="2">ZAD domain-containing protein</fullName>
    </recommendedName>
</protein>
<dbReference type="Pfam" id="PF07776">
    <property type="entry name" value="zf-AD"/>
    <property type="match status" value="1"/>
</dbReference>
<dbReference type="Proteomes" id="UP000663880">
    <property type="component" value="Unassembled WGS sequence"/>
</dbReference>
<accession>A0A821VW32</accession>
<dbReference type="Gene3D" id="3.40.1800.20">
    <property type="match status" value="1"/>
</dbReference>
<dbReference type="InterPro" id="IPR012934">
    <property type="entry name" value="Znf_AD"/>
</dbReference>
<dbReference type="GO" id="GO:0005634">
    <property type="term" value="C:nucleus"/>
    <property type="evidence" value="ECO:0007669"/>
    <property type="project" value="InterPro"/>
</dbReference>
<dbReference type="PROSITE" id="PS51915">
    <property type="entry name" value="ZAD"/>
    <property type="match status" value="1"/>
</dbReference>
<reference evidence="3" key="1">
    <citation type="submission" date="2021-02" db="EMBL/GenBank/DDBJ databases">
        <authorList>
            <person name="Steward A R."/>
        </authorList>
    </citation>
    <scope>NUCLEOTIDE SEQUENCE</scope>
</reference>
<keyword evidence="1" id="KW-0479">Metal-binding</keyword>
<keyword evidence="1" id="KW-0863">Zinc-finger</keyword>
<dbReference type="InterPro" id="IPR013087">
    <property type="entry name" value="Znf_C2H2_type"/>
</dbReference>